<proteinExistence type="predicted"/>
<dbReference type="EMBL" id="KN835916">
    <property type="protein sequence ID" value="KIK33569.1"/>
    <property type="molecule type" value="Genomic_DNA"/>
</dbReference>
<name>A0A0D0A5V0_9AGAM</name>
<feature type="region of interest" description="Disordered" evidence="1">
    <location>
        <begin position="52"/>
        <end position="110"/>
    </location>
</feature>
<reference evidence="2 3" key="1">
    <citation type="submission" date="2014-04" db="EMBL/GenBank/DDBJ databases">
        <authorList>
            <consortium name="DOE Joint Genome Institute"/>
            <person name="Kuo A."/>
            <person name="Ruytinx J."/>
            <person name="Rineau F."/>
            <person name="Colpaert J."/>
            <person name="Kohler A."/>
            <person name="Nagy L.G."/>
            <person name="Floudas D."/>
            <person name="Copeland A."/>
            <person name="Barry K.W."/>
            <person name="Cichocki N."/>
            <person name="Veneault-Fourrey C."/>
            <person name="LaButti K."/>
            <person name="Lindquist E.A."/>
            <person name="Lipzen A."/>
            <person name="Lundell T."/>
            <person name="Morin E."/>
            <person name="Murat C."/>
            <person name="Sun H."/>
            <person name="Tunlid A."/>
            <person name="Henrissat B."/>
            <person name="Grigoriev I.V."/>
            <person name="Hibbett D.S."/>
            <person name="Martin F."/>
            <person name="Nordberg H.P."/>
            <person name="Cantor M.N."/>
            <person name="Hua S.X."/>
        </authorList>
    </citation>
    <scope>NUCLEOTIDE SEQUENCE [LARGE SCALE GENOMIC DNA]</scope>
    <source>
        <strain evidence="2 3">UH-Slu-Lm8-n1</strain>
    </source>
</reference>
<evidence type="ECO:0000313" key="2">
    <source>
        <dbReference type="EMBL" id="KIK33569.1"/>
    </source>
</evidence>
<dbReference type="InParanoid" id="A0A0D0A5V0"/>
<accession>A0A0D0A5V0</accession>
<organism evidence="2 3">
    <name type="scientific">Suillus luteus UH-Slu-Lm8-n1</name>
    <dbReference type="NCBI Taxonomy" id="930992"/>
    <lineage>
        <taxon>Eukaryota</taxon>
        <taxon>Fungi</taxon>
        <taxon>Dikarya</taxon>
        <taxon>Basidiomycota</taxon>
        <taxon>Agaricomycotina</taxon>
        <taxon>Agaricomycetes</taxon>
        <taxon>Agaricomycetidae</taxon>
        <taxon>Boletales</taxon>
        <taxon>Suillineae</taxon>
        <taxon>Suillaceae</taxon>
        <taxon>Suillus</taxon>
    </lineage>
</organism>
<dbReference type="Proteomes" id="UP000054485">
    <property type="component" value="Unassembled WGS sequence"/>
</dbReference>
<dbReference type="HOGENOM" id="CLU_960353_0_0_1"/>
<dbReference type="AlphaFoldDB" id="A0A0D0A5V0"/>
<gene>
    <name evidence="2" type="ORF">CY34DRAFT_99353</name>
</gene>
<feature type="region of interest" description="Disordered" evidence="1">
    <location>
        <begin position="224"/>
        <end position="245"/>
    </location>
</feature>
<evidence type="ECO:0000256" key="1">
    <source>
        <dbReference type="SAM" id="MobiDB-lite"/>
    </source>
</evidence>
<keyword evidence="3" id="KW-1185">Reference proteome</keyword>
<dbReference type="OrthoDB" id="2685925at2759"/>
<feature type="compositionally biased region" description="Polar residues" evidence="1">
    <location>
        <begin position="235"/>
        <end position="245"/>
    </location>
</feature>
<reference evidence="3" key="2">
    <citation type="submission" date="2015-01" db="EMBL/GenBank/DDBJ databases">
        <title>Evolutionary Origins and Diversification of the Mycorrhizal Mutualists.</title>
        <authorList>
            <consortium name="DOE Joint Genome Institute"/>
            <consortium name="Mycorrhizal Genomics Consortium"/>
            <person name="Kohler A."/>
            <person name="Kuo A."/>
            <person name="Nagy L.G."/>
            <person name="Floudas D."/>
            <person name="Copeland A."/>
            <person name="Barry K.W."/>
            <person name="Cichocki N."/>
            <person name="Veneault-Fourrey C."/>
            <person name="LaButti K."/>
            <person name="Lindquist E.A."/>
            <person name="Lipzen A."/>
            <person name="Lundell T."/>
            <person name="Morin E."/>
            <person name="Murat C."/>
            <person name="Riley R."/>
            <person name="Ohm R."/>
            <person name="Sun H."/>
            <person name="Tunlid A."/>
            <person name="Henrissat B."/>
            <person name="Grigoriev I.V."/>
            <person name="Hibbett D.S."/>
            <person name="Martin F."/>
        </authorList>
    </citation>
    <scope>NUCLEOTIDE SEQUENCE [LARGE SCALE GENOMIC DNA]</scope>
    <source>
        <strain evidence="3">UH-Slu-Lm8-n1</strain>
    </source>
</reference>
<feature type="compositionally biased region" description="Polar residues" evidence="1">
    <location>
        <begin position="99"/>
        <end position="110"/>
    </location>
</feature>
<evidence type="ECO:0000313" key="3">
    <source>
        <dbReference type="Proteomes" id="UP000054485"/>
    </source>
</evidence>
<feature type="compositionally biased region" description="Acidic residues" evidence="1">
    <location>
        <begin position="58"/>
        <end position="75"/>
    </location>
</feature>
<protein>
    <submittedName>
        <fullName evidence="2">Uncharacterized protein</fullName>
    </submittedName>
</protein>
<sequence>MPGRRRGANKAQAAAVATSTAAPIPAAAAANATTLLNPHRQQLPIRYRTSDAAHVGPDEGESFDLENISGDEEEPGNPPVLTVIAPAGNPPVPTAIAQAGSNPSPLQTIMSTTRTDPLATGNLKQTKGPTDIAHFYRIDSDTKVKTCTPCVALHEIDGTHKVQVYAGSTASSAPRNHAFIHHTELYLEAAEHFGWHITIKDLSERLAEGWTLTTIRERLKKSPCTMQTLGPPPNQGSDASRLVGTSSPEDVIPDFTLDEMHRQIVKFIVADDQVSHSSPLKPPLTASTRQ</sequence>